<evidence type="ECO:0000313" key="2">
    <source>
        <dbReference type="EMBL" id="CAB9520698.1"/>
    </source>
</evidence>
<comment type="caution">
    <text evidence="2">The sequence shown here is derived from an EMBL/GenBank/DDBJ whole genome shotgun (WGS) entry which is preliminary data.</text>
</comment>
<keyword evidence="3" id="KW-1185">Reference proteome</keyword>
<feature type="region of interest" description="Disordered" evidence="1">
    <location>
        <begin position="74"/>
        <end position="100"/>
    </location>
</feature>
<accession>A0A9N8EH70</accession>
<organism evidence="2 3">
    <name type="scientific">Seminavis robusta</name>
    <dbReference type="NCBI Taxonomy" id="568900"/>
    <lineage>
        <taxon>Eukaryota</taxon>
        <taxon>Sar</taxon>
        <taxon>Stramenopiles</taxon>
        <taxon>Ochrophyta</taxon>
        <taxon>Bacillariophyta</taxon>
        <taxon>Bacillariophyceae</taxon>
        <taxon>Bacillariophycidae</taxon>
        <taxon>Naviculales</taxon>
        <taxon>Naviculaceae</taxon>
        <taxon>Seminavis</taxon>
    </lineage>
</organism>
<feature type="compositionally biased region" description="Low complexity" evidence="1">
    <location>
        <begin position="76"/>
        <end position="97"/>
    </location>
</feature>
<gene>
    <name evidence="2" type="ORF">SEMRO_1126_G244110.1</name>
</gene>
<reference evidence="2" key="1">
    <citation type="submission" date="2020-06" db="EMBL/GenBank/DDBJ databases">
        <authorList>
            <consortium name="Plant Systems Biology data submission"/>
        </authorList>
    </citation>
    <scope>NUCLEOTIDE SEQUENCE</scope>
    <source>
        <strain evidence="2">D6</strain>
    </source>
</reference>
<dbReference type="EMBL" id="CAICTM010001124">
    <property type="protein sequence ID" value="CAB9520698.1"/>
    <property type="molecule type" value="Genomic_DNA"/>
</dbReference>
<evidence type="ECO:0000256" key="1">
    <source>
        <dbReference type="SAM" id="MobiDB-lite"/>
    </source>
</evidence>
<protein>
    <submittedName>
        <fullName evidence="2">Uncharacterized protein</fullName>
    </submittedName>
</protein>
<dbReference type="Proteomes" id="UP001153069">
    <property type="component" value="Unassembled WGS sequence"/>
</dbReference>
<evidence type="ECO:0000313" key="3">
    <source>
        <dbReference type="Proteomes" id="UP001153069"/>
    </source>
</evidence>
<sequence length="286" mass="31594">MATAPAMDILEGDLVALNDKGVKLLMEGGDLQETLLSFATSFAILEQQLSGNGLAERLQQQAVFSTIAVEPRANDSSANANSSTSTSNSSSASSNTAPFSCRSSPSTSHHAFTSNNFSFWDPHMGAPLLSKEQLFVYHKPVEFSSNDHPLFCRAALQFNVSLANHCLGVRTGDLTTLQNSVLLYDLAFQTFKTILLQHCTPSTPEAYWERLQVYLLASWNNQATIHMALKNRDYARDMLKEQKVMIMDIHRRQTLGQEKAAQVSNLMQAFLMNEFMVEVTAMACVA</sequence>
<dbReference type="AlphaFoldDB" id="A0A9N8EH70"/>
<proteinExistence type="predicted"/>
<name>A0A9N8EH70_9STRA</name>